<evidence type="ECO:0000313" key="1">
    <source>
        <dbReference type="EMBL" id="ABW67599.1"/>
    </source>
</evidence>
<dbReference type="STRING" id="96561.Dole_1795"/>
<accession>A9A0X4</accession>
<proteinExistence type="predicted"/>
<gene>
    <name evidence="1" type="ordered locus">Dole_1795</name>
</gene>
<dbReference type="EMBL" id="CP000859">
    <property type="protein sequence ID" value="ABW67599.1"/>
    <property type="molecule type" value="Genomic_DNA"/>
</dbReference>
<keyword evidence="2" id="KW-1185">Reference proteome</keyword>
<dbReference type="HOGENOM" id="CLU_1000140_0_0_7"/>
<dbReference type="KEGG" id="dol:Dole_1795"/>
<reference evidence="1 2" key="1">
    <citation type="submission" date="2007-10" db="EMBL/GenBank/DDBJ databases">
        <title>Complete sequence of Desulfococcus oleovorans Hxd3.</title>
        <authorList>
            <consortium name="US DOE Joint Genome Institute"/>
            <person name="Copeland A."/>
            <person name="Lucas S."/>
            <person name="Lapidus A."/>
            <person name="Barry K."/>
            <person name="Glavina del Rio T."/>
            <person name="Dalin E."/>
            <person name="Tice H."/>
            <person name="Pitluck S."/>
            <person name="Kiss H."/>
            <person name="Brettin T."/>
            <person name="Bruce D."/>
            <person name="Detter J.C."/>
            <person name="Han C."/>
            <person name="Schmutz J."/>
            <person name="Larimer F."/>
            <person name="Land M."/>
            <person name="Hauser L."/>
            <person name="Kyrpides N."/>
            <person name="Kim E."/>
            <person name="Wawrik B."/>
            <person name="Richardson P."/>
        </authorList>
    </citation>
    <scope>NUCLEOTIDE SEQUENCE [LARGE SCALE GENOMIC DNA]</scope>
    <source>
        <strain evidence="2">DSM 6200 / JCM 39069 / Hxd3</strain>
    </source>
</reference>
<dbReference type="AlphaFoldDB" id="A9A0X4"/>
<dbReference type="InterPro" id="IPR027417">
    <property type="entry name" value="P-loop_NTPase"/>
</dbReference>
<sequence>MQQVFKGKGRPFRDFLLRHRWDGEPPGTVVGKRLRYLPILVSERQDIFDENCWALRKPFKKTTRVRIDRILYDEKLKARGKNQNYYKTENVPYTLNEIADARLLCKNINGLIFLSREFSEMYPDATFIALIRNGLAICEGHIRRRQATAEEIARRYQAGCDQILHDAENLANYKIIRYEDLISRPQETLTEVFSFARLDIKKLKKVRLEATKIIGANGTHNVFKNKPYKEIIWYDLDKIGNHFVSDANENQIKRLNPEDKKTILYHAGAALQAFGYVR</sequence>
<protein>
    <recommendedName>
        <fullName evidence="3">Sulfotransferase</fullName>
    </recommendedName>
</protein>
<dbReference type="eggNOG" id="ENOG5032UHH">
    <property type="taxonomic scope" value="Bacteria"/>
</dbReference>
<dbReference type="Gene3D" id="3.40.50.300">
    <property type="entry name" value="P-loop containing nucleotide triphosphate hydrolases"/>
    <property type="match status" value="1"/>
</dbReference>
<evidence type="ECO:0000313" key="2">
    <source>
        <dbReference type="Proteomes" id="UP000008561"/>
    </source>
</evidence>
<dbReference type="Proteomes" id="UP000008561">
    <property type="component" value="Chromosome"/>
</dbReference>
<dbReference type="Pfam" id="PF13469">
    <property type="entry name" value="Sulfotransfer_3"/>
    <property type="match status" value="1"/>
</dbReference>
<name>A9A0X4_DESOH</name>
<organism evidence="1 2">
    <name type="scientific">Desulfosudis oleivorans (strain DSM 6200 / JCM 39069 / Hxd3)</name>
    <name type="common">Desulfococcus oleovorans</name>
    <dbReference type="NCBI Taxonomy" id="96561"/>
    <lineage>
        <taxon>Bacteria</taxon>
        <taxon>Pseudomonadati</taxon>
        <taxon>Thermodesulfobacteriota</taxon>
        <taxon>Desulfobacteria</taxon>
        <taxon>Desulfobacterales</taxon>
        <taxon>Desulfosudaceae</taxon>
        <taxon>Desulfosudis</taxon>
    </lineage>
</organism>
<dbReference type="SUPFAM" id="SSF52540">
    <property type="entry name" value="P-loop containing nucleoside triphosphate hydrolases"/>
    <property type="match status" value="1"/>
</dbReference>
<evidence type="ECO:0008006" key="3">
    <source>
        <dbReference type="Google" id="ProtNLM"/>
    </source>
</evidence>